<reference evidence="8 9" key="1">
    <citation type="submission" date="2017-12" db="EMBL/GenBank/DDBJ databases">
        <title>Phylogenetic diversity of female urinary microbiome.</title>
        <authorList>
            <person name="Thomas-White K."/>
            <person name="Wolfe A.J."/>
        </authorList>
    </citation>
    <scope>NUCLEOTIDE SEQUENCE [LARGE SCALE GENOMIC DNA]</scope>
    <source>
        <strain evidence="8 9">UMB1298</strain>
    </source>
</reference>
<evidence type="ECO:0000256" key="5">
    <source>
        <dbReference type="ARBA" id="ARBA00023136"/>
    </source>
</evidence>
<evidence type="ECO:0000256" key="2">
    <source>
        <dbReference type="ARBA" id="ARBA00022475"/>
    </source>
</evidence>
<feature type="transmembrane region" description="Helical" evidence="6">
    <location>
        <begin position="221"/>
        <end position="241"/>
    </location>
</feature>
<organism evidence="8 9">
    <name type="scientific">Kytococcus schroeteri</name>
    <dbReference type="NCBI Taxonomy" id="138300"/>
    <lineage>
        <taxon>Bacteria</taxon>
        <taxon>Bacillati</taxon>
        <taxon>Actinomycetota</taxon>
        <taxon>Actinomycetes</taxon>
        <taxon>Micrococcales</taxon>
        <taxon>Kytococcaceae</taxon>
        <taxon>Kytococcus</taxon>
    </lineage>
</organism>
<protein>
    <submittedName>
        <fullName evidence="8">Type II secretion system protein F</fullName>
    </submittedName>
</protein>
<keyword evidence="5 6" id="KW-0472">Membrane</keyword>
<evidence type="ECO:0000256" key="4">
    <source>
        <dbReference type="ARBA" id="ARBA00022989"/>
    </source>
</evidence>
<evidence type="ECO:0000259" key="7">
    <source>
        <dbReference type="Pfam" id="PF00482"/>
    </source>
</evidence>
<evidence type="ECO:0000256" key="1">
    <source>
        <dbReference type="ARBA" id="ARBA00004651"/>
    </source>
</evidence>
<evidence type="ECO:0000313" key="8">
    <source>
        <dbReference type="EMBL" id="PKZ41946.1"/>
    </source>
</evidence>
<comment type="subcellular location">
    <subcellularLocation>
        <location evidence="1">Cell membrane</location>
        <topology evidence="1">Multi-pass membrane protein</topology>
    </subcellularLocation>
</comment>
<comment type="caution">
    <text evidence="8">The sequence shown here is derived from an EMBL/GenBank/DDBJ whole genome shotgun (WGS) entry which is preliminary data.</text>
</comment>
<keyword evidence="3 6" id="KW-0812">Transmembrane</keyword>
<evidence type="ECO:0000313" key="9">
    <source>
        <dbReference type="Proteomes" id="UP000234206"/>
    </source>
</evidence>
<dbReference type="InterPro" id="IPR018076">
    <property type="entry name" value="T2SS_GspF_dom"/>
</dbReference>
<keyword evidence="9" id="KW-1185">Reference proteome</keyword>
<evidence type="ECO:0000256" key="6">
    <source>
        <dbReference type="SAM" id="Phobius"/>
    </source>
</evidence>
<feature type="domain" description="Type II secretion system protein GspF" evidence="7">
    <location>
        <begin position="116"/>
        <end position="240"/>
    </location>
</feature>
<sequence>MTGWLVGALAGLGLALVWDSCWPARPRQAVTRTTWRDRVADDLAVARWTGVTPSGLVLATLAAGFVVFVLVAGLTGVLPVALAFGIIAVATPWMVLSGAAGRRRTRLRDAWPDCVDHVASGVRAGMALPEALAQLAVRGPEELRPAFAAFAHDYRATGRFHVSLDALKERLADPVGDRLVEALRIAREVGGSDLGVVLRTLSAFLREEAHTRSEMEARQSWTVNAARLGLAAPWVVLALLATRGSSLAAYESVTGVVVLVTGAGVSVGAYALMMRLGRIPQAERVLR</sequence>
<feature type="transmembrane region" description="Helical" evidence="6">
    <location>
        <begin position="253"/>
        <end position="273"/>
    </location>
</feature>
<dbReference type="RefSeq" id="WP_070703932.1">
    <property type="nucleotide sequence ID" value="NZ_PKIZ01000007.1"/>
</dbReference>
<keyword evidence="4 6" id="KW-1133">Transmembrane helix</keyword>
<dbReference type="Pfam" id="PF00482">
    <property type="entry name" value="T2SSF"/>
    <property type="match status" value="1"/>
</dbReference>
<dbReference type="OrthoDB" id="3217742at2"/>
<dbReference type="Proteomes" id="UP000234206">
    <property type="component" value="Unassembled WGS sequence"/>
</dbReference>
<dbReference type="GO" id="GO:0005886">
    <property type="term" value="C:plasma membrane"/>
    <property type="evidence" value="ECO:0007669"/>
    <property type="project" value="UniProtKB-SubCell"/>
</dbReference>
<gene>
    <name evidence="8" type="ORF">CYJ76_04620</name>
</gene>
<accession>A0A2I1PBD5</accession>
<dbReference type="PANTHER" id="PTHR35007">
    <property type="entry name" value="INTEGRAL MEMBRANE PROTEIN-RELATED"/>
    <property type="match status" value="1"/>
</dbReference>
<feature type="transmembrane region" description="Helical" evidence="6">
    <location>
        <begin position="63"/>
        <end position="96"/>
    </location>
</feature>
<keyword evidence="2" id="KW-1003">Cell membrane</keyword>
<dbReference type="EMBL" id="PKIZ01000007">
    <property type="protein sequence ID" value="PKZ41946.1"/>
    <property type="molecule type" value="Genomic_DNA"/>
</dbReference>
<dbReference type="PANTHER" id="PTHR35007:SF2">
    <property type="entry name" value="PILUS ASSEMBLE PROTEIN"/>
    <property type="match status" value="1"/>
</dbReference>
<evidence type="ECO:0000256" key="3">
    <source>
        <dbReference type="ARBA" id="ARBA00022692"/>
    </source>
</evidence>
<proteinExistence type="predicted"/>
<dbReference type="AlphaFoldDB" id="A0A2I1PBD5"/>
<name>A0A2I1PBD5_9MICO</name>